<feature type="region of interest" description="Disordered" evidence="6">
    <location>
        <begin position="249"/>
        <end position="280"/>
    </location>
</feature>
<comment type="similarity">
    <text evidence="5">Belongs to the creatininase superfamily.</text>
</comment>
<dbReference type="Gene3D" id="3.40.50.10310">
    <property type="entry name" value="Creatininase"/>
    <property type="match status" value="1"/>
</dbReference>
<keyword evidence="2" id="KW-0479">Metal-binding</keyword>
<keyword evidence="4" id="KW-0862">Zinc</keyword>
<name>A0ABV8YSH7_9ACTN</name>
<feature type="region of interest" description="Disordered" evidence="6">
    <location>
        <begin position="192"/>
        <end position="225"/>
    </location>
</feature>
<organism evidence="7 8">
    <name type="scientific">Streptomyces xiangluensis</name>
    <dbReference type="NCBI Taxonomy" id="2665720"/>
    <lineage>
        <taxon>Bacteria</taxon>
        <taxon>Bacillati</taxon>
        <taxon>Actinomycetota</taxon>
        <taxon>Actinomycetes</taxon>
        <taxon>Kitasatosporales</taxon>
        <taxon>Streptomycetaceae</taxon>
        <taxon>Streptomyces</taxon>
    </lineage>
</organism>
<comment type="caution">
    <text evidence="7">The sequence shown here is derived from an EMBL/GenBank/DDBJ whole genome shotgun (WGS) entry which is preliminary data.</text>
</comment>
<protein>
    <submittedName>
        <fullName evidence="7">Creatininase family protein</fullName>
    </submittedName>
</protein>
<evidence type="ECO:0000256" key="2">
    <source>
        <dbReference type="ARBA" id="ARBA00022723"/>
    </source>
</evidence>
<keyword evidence="8" id="KW-1185">Reference proteome</keyword>
<dbReference type="InterPro" id="IPR024087">
    <property type="entry name" value="Creatininase-like_sf"/>
</dbReference>
<comment type="cofactor">
    <cofactor evidence="1">
        <name>Zn(2+)</name>
        <dbReference type="ChEBI" id="CHEBI:29105"/>
    </cofactor>
</comment>
<dbReference type="InterPro" id="IPR003785">
    <property type="entry name" value="Creatininase/forma_Hydrolase"/>
</dbReference>
<dbReference type="RefSeq" id="WP_386344419.1">
    <property type="nucleotide sequence ID" value="NZ_JBHSFG010000037.1"/>
</dbReference>
<keyword evidence="3" id="KW-0378">Hydrolase</keyword>
<evidence type="ECO:0000313" key="8">
    <source>
        <dbReference type="Proteomes" id="UP001596012"/>
    </source>
</evidence>
<accession>A0ABV8YSH7</accession>
<dbReference type="PANTHER" id="PTHR35005:SF1">
    <property type="entry name" value="2-AMINO-5-FORMYLAMINO-6-RIBOSYLAMINOPYRIMIDIN-4(3H)-ONE 5'-MONOPHOSPHATE DEFORMYLASE"/>
    <property type="match status" value="1"/>
</dbReference>
<evidence type="ECO:0000256" key="3">
    <source>
        <dbReference type="ARBA" id="ARBA00022801"/>
    </source>
</evidence>
<sequence>METSDDAMDAVTSWENLTGPAIGDLLAADPDHVALIPVGATEQHGPHLPTATDTIIAQAICDRVSAATGALVLPAISIGVSRWHGTQFPGTLSLTPDTLRAIVEAYAEWASHSGIRRILLVNGHVGNTAVLRVAIDDIRCSRPDLHIGLREWWTTDPTVAAEVSADAADWHGNRAETSLMYVLAPHLVDQEAASGADDPDRTADLVFSHPAGHVTRNGVTGRPSEASAALGRTLLGRVVGALVQTVERGRLESPPLAGATAPPQPSPPRPGRAVHPSGTP</sequence>
<gene>
    <name evidence="7" type="ORF">ACFPH6_22240</name>
</gene>
<reference evidence="8" key="1">
    <citation type="journal article" date="2019" name="Int. J. Syst. Evol. Microbiol.">
        <title>The Global Catalogue of Microorganisms (GCM) 10K type strain sequencing project: providing services to taxonomists for standard genome sequencing and annotation.</title>
        <authorList>
            <consortium name="The Broad Institute Genomics Platform"/>
            <consortium name="The Broad Institute Genome Sequencing Center for Infectious Disease"/>
            <person name="Wu L."/>
            <person name="Ma J."/>
        </authorList>
    </citation>
    <scope>NUCLEOTIDE SEQUENCE [LARGE SCALE GENOMIC DNA]</scope>
    <source>
        <strain evidence="8">DT43</strain>
    </source>
</reference>
<proteinExistence type="inferred from homology"/>
<dbReference type="Pfam" id="PF02633">
    <property type="entry name" value="Creatininase"/>
    <property type="match status" value="1"/>
</dbReference>
<evidence type="ECO:0000256" key="1">
    <source>
        <dbReference type="ARBA" id="ARBA00001947"/>
    </source>
</evidence>
<dbReference type="PANTHER" id="PTHR35005">
    <property type="entry name" value="3-DEHYDRO-SCYLLO-INOSOSE HYDROLASE"/>
    <property type="match status" value="1"/>
</dbReference>
<evidence type="ECO:0000256" key="6">
    <source>
        <dbReference type="SAM" id="MobiDB-lite"/>
    </source>
</evidence>
<evidence type="ECO:0000256" key="5">
    <source>
        <dbReference type="ARBA" id="ARBA00024029"/>
    </source>
</evidence>
<dbReference type="EMBL" id="JBHSFG010000037">
    <property type="protein sequence ID" value="MFC4467211.1"/>
    <property type="molecule type" value="Genomic_DNA"/>
</dbReference>
<dbReference type="Proteomes" id="UP001596012">
    <property type="component" value="Unassembled WGS sequence"/>
</dbReference>
<evidence type="ECO:0000313" key="7">
    <source>
        <dbReference type="EMBL" id="MFC4467211.1"/>
    </source>
</evidence>
<dbReference type="SUPFAM" id="SSF102215">
    <property type="entry name" value="Creatininase"/>
    <property type="match status" value="1"/>
</dbReference>
<evidence type="ECO:0000256" key="4">
    <source>
        <dbReference type="ARBA" id="ARBA00022833"/>
    </source>
</evidence>